<dbReference type="GO" id="GO:0016747">
    <property type="term" value="F:acyltransferase activity, transferring groups other than amino-acyl groups"/>
    <property type="evidence" value="ECO:0007669"/>
    <property type="project" value="InterPro"/>
</dbReference>
<organism evidence="5">
    <name type="scientific">uncultured bacterium</name>
    <name type="common">gcode 4</name>
    <dbReference type="NCBI Taxonomy" id="1234023"/>
    <lineage>
        <taxon>Bacteria</taxon>
        <taxon>environmental samples</taxon>
    </lineage>
</organism>
<accession>K2H1F6</accession>
<feature type="domain" description="N-acetyltransferase" evidence="4">
    <location>
        <begin position="1"/>
        <end position="151"/>
    </location>
</feature>
<dbReference type="InterPro" id="IPR000182">
    <property type="entry name" value="GNAT_dom"/>
</dbReference>
<dbReference type="Gene3D" id="3.40.630.30">
    <property type="match status" value="1"/>
</dbReference>
<dbReference type="AlphaFoldDB" id="K2H1F6"/>
<dbReference type="PANTHER" id="PTHR43792:SF8">
    <property type="entry name" value="[RIBOSOMAL PROTEIN US5]-ALANINE N-ACETYLTRANSFERASE"/>
    <property type="match status" value="1"/>
</dbReference>
<protein>
    <submittedName>
        <fullName evidence="5">N-acetyltransferase</fullName>
    </submittedName>
</protein>
<evidence type="ECO:0000256" key="1">
    <source>
        <dbReference type="ARBA" id="ARBA00022679"/>
    </source>
</evidence>
<comment type="similarity">
    <text evidence="3">Belongs to the acetyltransferase family. RimJ subfamily.</text>
</comment>
<proteinExistence type="inferred from homology"/>
<keyword evidence="2" id="KW-0012">Acyltransferase</keyword>
<evidence type="ECO:0000256" key="2">
    <source>
        <dbReference type="ARBA" id="ARBA00023315"/>
    </source>
</evidence>
<dbReference type="EMBL" id="AMFJ01000131">
    <property type="protein sequence ID" value="EKE29640.1"/>
    <property type="molecule type" value="Genomic_DNA"/>
</dbReference>
<dbReference type="InterPro" id="IPR051531">
    <property type="entry name" value="N-acetyltransferase"/>
</dbReference>
<evidence type="ECO:0000256" key="3">
    <source>
        <dbReference type="ARBA" id="ARBA00038502"/>
    </source>
</evidence>
<reference evidence="5" key="1">
    <citation type="journal article" date="2012" name="Science">
        <title>Fermentation, hydrogen, and sulfur metabolism in multiple uncultivated bacterial phyla.</title>
        <authorList>
            <person name="Wrighton K.C."/>
            <person name="Thomas B.C."/>
            <person name="Sharon I."/>
            <person name="Miller C.S."/>
            <person name="Castelle C.J."/>
            <person name="VerBerkmoes N.C."/>
            <person name="Wilkins M.J."/>
            <person name="Hettich R.L."/>
            <person name="Lipton M.S."/>
            <person name="Williams K.H."/>
            <person name="Long P.E."/>
            <person name="Banfield J.F."/>
        </authorList>
    </citation>
    <scope>NUCLEOTIDE SEQUENCE [LARGE SCALE GENOMIC DNA]</scope>
</reference>
<dbReference type="InterPro" id="IPR016181">
    <property type="entry name" value="Acyl_CoA_acyltransferase"/>
</dbReference>
<name>K2H1F6_9BACT</name>
<dbReference type="PANTHER" id="PTHR43792">
    <property type="entry name" value="GNAT FAMILY, PUTATIVE (AFU_ORTHOLOGUE AFUA_3G00765)-RELATED-RELATED"/>
    <property type="match status" value="1"/>
</dbReference>
<dbReference type="PROSITE" id="PS51186">
    <property type="entry name" value="GNAT"/>
    <property type="match status" value="1"/>
</dbReference>
<evidence type="ECO:0000259" key="4">
    <source>
        <dbReference type="PROSITE" id="PS51186"/>
    </source>
</evidence>
<sequence>MKYRSISDAERLFEILSNPNFTYISIKPKTLEEEIEYIKEAERLRLENKEHHFTVFLDWEIVWAFWIKIDSARNHVWRIWCYIDEKHWWKWIANFATRWCLDFMKNELGLHLCEIIAHPENIWSQTLMGKLWFTKVGTMKDYYIINWKFQDRDLFNKIL</sequence>
<comment type="caution">
    <text evidence="5">The sequence shown here is derived from an EMBL/GenBank/DDBJ whole genome shotgun (WGS) entry which is preliminary data.</text>
</comment>
<evidence type="ECO:0000313" key="5">
    <source>
        <dbReference type="EMBL" id="EKE29640.1"/>
    </source>
</evidence>
<dbReference type="Pfam" id="PF13302">
    <property type="entry name" value="Acetyltransf_3"/>
    <property type="match status" value="1"/>
</dbReference>
<keyword evidence="1 5" id="KW-0808">Transferase</keyword>
<gene>
    <name evidence="5" type="ORF">ACD_2C00131G0010</name>
</gene>
<dbReference type="SUPFAM" id="SSF55729">
    <property type="entry name" value="Acyl-CoA N-acyltransferases (Nat)"/>
    <property type="match status" value="1"/>
</dbReference>